<dbReference type="EMBL" id="CP025746">
    <property type="protein sequence ID" value="QAA32174.1"/>
    <property type="molecule type" value="Genomic_DNA"/>
</dbReference>
<protein>
    <submittedName>
        <fullName evidence="1">Uncharacterized protein</fullName>
    </submittedName>
</protein>
<reference evidence="1 2" key="1">
    <citation type="submission" date="2018-01" db="EMBL/GenBank/DDBJ databases">
        <title>Genome Sequencing and Assembly of Anaerobacter polyendosporus strain CT4.</title>
        <authorList>
            <person name="Tachaapaikoon C."/>
            <person name="Sutheeworapong S."/>
            <person name="Jenjaroenpun P."/>
            <person name="Wongsurawat T."/>
            <person name="Nookeaw I."/>
            <person name="Cheawchanlertfa P."/>
            <person name="Kosugi A."/>
            <person name="Cheevadhanarak S."/>
            <person name="Ratanakhanokchai K."/>
        </authorList>
    </citation>
    <scope>NUCLEOTIDE SEQUENCE [LARGE SCALE GENOMIC DNA]</scope>
    <source>
        <strain evidence="1 2">CT4</strain>
    </source>
</reference>
<dbReference type="AlphaFoldDB" id="A0A410DSU0"/>
<gene>
    <name evidence="1" type="ORF">C1I91_11230</name>
</gene>
<proteinExistence type="predicted"/>
<dbReference type="RefSeq" id="WP_128212967.1">
    <property type="nucleotide sequence ID" value="NZ_CP025746.1"/>
</dbReference>
<accession>A0A410DSU0</accession>
<dbReference type="KEGG" id="cmah:C1I91_11230"/>
<sequence length="520" mass="62049">MKIELQNIFTHIAYKTFKMNDFSLDFLYDSIFEVCKDKSKVENILDYILNLGVLETVNNDVVWFKHKTYKEYFAARYIMKIVKDKYNFIKEIINDDAWSEVLIFIAGMFEDWQDQDIYLNLLLDYNLKLYIQCVKEKNDLSKSLKNKSDNELCYMYLNIMVTTYDKIVNKYFRQIKYLLNPFRYYSNYKDMELVIKGSLSERRYLLYKYSLQYEGENVIICDSEIVNKIDLVSTGGITSIIDINLSNLNLDSARYLALKSLKKELLSIMDKRTLSSPELICERVEWLKRKIGIDDNNKVLDMVKIELIRHPNVRKYIYRNVDLIDLANAIIFLENENIKIEDYTLPKGDIDIDIDKNSYFIWQVYSKERLVERISKFFELYKKSIMYILENSFSGIKELLPCYRNLPYQYTVKYYFNKNYLDGIVDNYYNDPGELSYYYEPCESNHEVPKLIECTQDDLRNDIHDMDDLVKKYSNKNYMVEGVSITNMGISELLHDEQLSKFVHNKMKKEIEFVFDGIDS</sequence>
<evidence type="ECO:0000313" key="2">
    <source>
        <dbReference type="Proteomes" id="UP000286268"/>
    </source>
</evidence>
<organism evidence="1 2">
    <name type="scientific">Clostridium manihotivorum</name>
    <dbReference type="NCBI Taxonomy" id="2320868"/>
    <lineage>
        <taxon>Bacteria</taxon>
        <taxon>Bacillati</taxon>
        <taxon>Bacillota</taxon>
        <taxon>Clostridia</taxon>
        <taxon>Eubacteriales</taxon>
        <taxon>Clostridiaceae</taxon>
        <taxon>Clostridium</taxon>
    </lineage>
</organism>
<dbReference type="Proteomes" id="UP000286268">
    <property type="component" value="Chromosome"/>
</dbReference>
<dbReference type="OrthoDB" id="6064495at2"/>
<evidence type="ECO:0000313" key="1">
    <source>
        <dbReference type="EMBL" id="QAA32174.1"/>
    </source>
</evidence>
<name>A0A410DSU0_9CLOT</name>
<keyword evidence="2" id="KW-1185">Reference proteome</keyword>